<evidence type="ECO:0000256" key="6">
    <source>
        <dbReference type="ARBA" id="ARBA00023235"/>
    </source>
</evidence>
<feature type="domain" description="Metalloenzyme" evidence="7">
    <location>
        <begin position="1"/>
        <end position="376"/>
    </location>
</feature>
<dbReference type="InterPro" id="IPR006124">
    <property type="entry name" value="Metalloenzyme"/>
</dbReference>
<dbReference type="EC" id="5.4.2.12" evidence="8"/>
<dbReference type="InterPro" id="IPR004456">
    <property type="entry name" value="Pglycerate_mutase_ApgM"/>
</dbReference>
<organism evidence="8 9">
    <name type="scientific">Alkalibacter rhizosphaerae</name>
    <dbReference type="NCBI Taxonomy" id="2815577"/>
    <lineage>
        <taxon>Bacteria</taxon>
        <taxon>Bacillati</taxon>
        <taxon>Bacillota</taxon>
        <taxon>Clostridia</taxon>
        <taxon>Eubacteriales</taxon>
        <taxon>Eubacteriaceae</taxon>
        <taxon>Alkalibacter</taxon>
    </lineage>
</organism>
<protein>
    <submittedName>
        <fullName evidence="8">Cofactor-independent phosphoglycerate mutase</fullName>
        <ecNumber evidence="8">5.4.2.12</ecNumber>
    </submittedName>
</protein>
<dbReference type="Pfam" id="PF10143">
    <property type="entry name" value="PhosphMutase"/>
    <property type="match status" value="1"/>
</dbReference>
<keyword evidence="5" id="KW-0324">Glycolysis</keyword>
<evidence type="ECO:0000259" key="7">
    <source>
        <dbReference type="Pfam" id="PF01676"/>
    </source>
</evidence>
<dbReference type="GO" id="GO:0004619">
    <property type="term" value="F:phosphoglycerate mutase activity"/>
    <property type="evidence" value="ECO:0007669"/>
    <property type="project" value="UniProtKB-EC"/>
</dbReference>
<comment type="catalytic activity">
    <reaction evidence="1">
        <text>(2R)-2-phosphoglycerate = (2R)-3-phosphoglycerate</text>
        <dbReference type="Rhea" id="RHEA:15901"/>
        <dbReference type="ChEBI" id="CHEBI:58272"/>
        <dbReference type="ChEBI" id="CHEBI:58289"/>
        <dbReference type="EC" id="5.4.2.12"/>
    </reaction>
</comment>
<evidence type="ECO:0000256" key="1">
    <source>
        <dbReference type="ARBA" id="ARBA00000370"/>
    </source>
</evidence>
<evidence type="ECO:0000313" key="9">
    <source>
        <dbReference type="Proteomes" id="UP000663499"/>
    </source>
</evidence>
<dbReference type="GO" id="GO:0046872">
    <property type="term" value="F:metal ion binding"/>
    <property type="evidence" value="ECO:0007669"/>
    <property type="project" value="InterPro"/>
</dbReference>
<dbReference type="PIRSF" id="PIRSF006392">
    <property type="entry name" value="IPGAM_arch"/>
    <property type="match status" value="1"/>
</dbReference>
<evidence type="ECO:0000256" key="2">
    <source>
        <dbReference type="ARBA" id="ARBA00002315"/>
    </source>
</evidence>
<dbReference type="InterPro" id="IPR023665">
    <property type="entry name" value="ApgAM_prokaryotes"/>
</dbReference>
<dbReference type="EMBL" id="CP071444">
    <property type="protein sequence ID" value="QSX08988.1"/>
    <property type="molecule type" value="Genomic_DNA"/>
</dbReference>
<comment type="function">
    <text evidence="2">Catalyzes the interconversion of 2-phosphoglycerate and 3-phosphoglycerate.</text>
</comment>
<sequence length="404" mass="44182">MKLVTILVDGMADHKIPALGNKTPLEVALIPTIDHLAKHGEIGTVDTIPEGMSPGSDIANLSVMGYDPKRYHRGRSPLEAASMGVAMEETDVSFRCNLVTLTTEADYASRTILDHSAGDITTEEAAALVSEIKKKLDQEDLHFFPGFSYRHLILWNHGPEGYDLTPPHDILGQNIANHLPKGPSGKRLLSLMESSVAILENHPVNLERIKRGLRPANSIWIWGEGKKPSLDPIHEKYGVKGAVISAVDLIQGIGVLTGMEIIKVEGATGTIHTNFDGKCLAAIHALESGNDFVYVHLEAPDECGHQGDLDGKIRSIELIDEKIVKPIYQHLEKKGEPYRILILPDHRTPVALRTHTADPVPYVLYDSQQTINNDTHAFTEDAGSLGSHFPSGVALADHFFSPRT</sequence>
<evidence type="ECO:0000256" key="5">
    <source>
        <dbReference type="ARBA" id="ARBA00023152"/>
    </source>
</evidence>
<dbReference type="KEGG" id="alka:J0B03_02665"/>
<evidence type="ECO:0000256" key="3">
    <source>
        <dbReference type="ARBA" id="ARBA00004921"/>
    </source>
</evidence>
<comment type="pathway">
    <text evidence="3">Carbohydrate degradation.</text>
</comment>
<dbReference type="Gene3D" id="3.40.720.10">
    <property type="entry name" value="Alkaline Phosphatase, subunit A"/>
    <property type="match status" value="2"/>
</dbReference>
<dbReference type="SUPFAM" id="SSF53649">
    <property type="entry name" value="Alkaline phosphatase-like"/>
    <property type="match status" value="1"/>
</dbReference>
<dbReference type="PANTHER" id="PTHR31209:SF4">
    <property type="entry name" value="2,3-BISPHOSPHOGLYCERATE-INDEPENDENT PHOSPHOGLYCERATE MUTASE"/>
    <property type="match status" value="1"/>
</dbReference>
<name>A0A974XIH9_9FIRM</name>
<dbReference type="NCBIfam" id="TIGR00306">
    <property type="entry name" value="apgM"/>
    <property type="match status" value="1"/>
</dbReference>
<dbReference type="Proteomes" id="UP000663499">
    <property type="component" value="Chromosome"/>
</dbReference>
<dbReference type="PANTHER" id="PTHR31209">
    <property type="entry name" value="COFACTOR-INDEPENDENT PHOSPHOGLYCERATE MUTASE"/>
    <property type="match status" value="1"/>
</dbReference>
<dbReference type="CDD" id="cd16011">
    <property type="entry name" value="iPGM_like"/>
    <property type="match status" value="1"/>
</dbReference>
<dbReference type="RefSeq" id="WP_207300329.1">
    <property type="nucleotide sequence ID" value="NZ_CP071444.1"/>
</dbReference>
<proteinExistence type="inferred from homology"/>
<dbReference type="InterPro" id="IPR017850">
    <property type="entry name" value="Alkaline_phosphatase_core_sf"/>
</dbReference>
<gene>
    <name evidence="8" type="ORF">J0B03_02665</name>
</gene>
<dbReference type="NCBIfam" id="NF003242">
    <property type="entry name" value="PRK04200.1"/>
    <property type="match status" value="1"/>
</dbReference>
<evidence type="ECO:0000313" key="8">
    <source>
        <dbReference type="EMBL" id="QSX08988.1"/>
    </source>
</evidence>
<evidence type="ECO:0000256" key="4">
    <source>
        <dbReference type="ARBA" id="ARBA00005524"/>
    </source>
</evidence>
<dbReference type="AlphaFoldDB" id="A0A974XIH9"/>
<comment type="similarity">
    <text evidence="4">Belongs to the BPG-independent phosphoglycerate mutase family. A-PGAM subfamily.</text>
</comment>
<dbReference type="GO" id="GO:0006096">
    <property type="term" value="P:glycolytic process"/>
    <property type="evidence" value="ECO:0007669"/>
    <property type="project" value="UniProtKB-KW"/>
</dbReference>
<reference evidence="8" key="1">
    <citation type="submission" date="2021-03" db="EMBL/GenBank/DDBJ databases">
        <title>Alkalibacter marinus sp. nov., isolated from tidal flat sediment.</title>
        <authorList>
            <person name="Namirimu T."/>
            <person name="Yang J.-A."/>
            <person name="Yang S.-H."/>
            <person name="Kim Y.-J."/>
            <person name="Kwon K.K."/>
        </authorList>
    </citation>
    <scope>NUCLEOTIDE SEQUENCE</scope>
    <source>
        <strain evidence="8">ES005</strain>
    </source>
</reference>
<keyword evidence="9" id="KW-1185">Reference proteome</keyword>
<dbReference type="Pfam" id="PF01676">
    <property type="entry name" value="Metalloenzyme"/>
    <property type="match status" value="1"/>
</dbReference>
<keyword evidence="6 8" id="KW-0413">Isomerase</keyword>
<dbReference type="NCBIfam" id="TIGR02535">
    <property type="entry name" value="hyp_Hser_kinase"/>
    <property type="match status" value="1"/>
</dbReference>
<accession>A0A974XIH9</accession>